<dbReference type="RefSeq" id="WP_072625405.1">
    <property type="nucleotide sequence ID" value="NZ_CP013290.1"/>
</dbReference>
<gene>
    <name evidence="2" type="ORF">ASJ30_12515</name>
</gene>
<evidence type="ECO:0000313" key="2">
    <source>
        <dbReference type="EMBL" id="APH02251.1"/>
    </source>
</evidence>
<dbReference type="KEGG" id="jte:ASJ30_12515"/>
<evidence type="ECO:0000256" key="1">
    <source>
        <dbReference type="ARBA" id="ARBA00023002"/>
    </source>
</evidence>
<accession>A0A1L3MIV8</accession>
<dbReference type="InterPro" id="IPR029041">
    <property type="entry name" value="FAD-linked_oxidoreductase-like"/>
</dbReference>
<evidence type="ECO:0008006" key="4">
    <source>
        <dbReference type="Google" id="ProtNLM"/>
    </source>
</evidence>
<name>A0A1L3MIV8_9MICO</name>
<dbReference type="AlphaFoldDB" id="A0A1L3MIV8"/>
<dbReference type="Gene3D" id="3.20.20.220">
    <property type="match status" value="1"/>
</dbReference>
<organism evidence="2 3">
    <name type="scientific">Janibacter indicus</name>
    <dbReference type="NCBI Taxonomy" id="857417"/>
    <lineage>
        <taxon>Bacteria</taxon>
        <taxon>Bacillati</taxon>
        <taxon>Actinomycetota</taxon>
        <taxon>Actinomycetes</taxon>
        <taxon>Micrococcales</taxon>
        <taxon>Intrasporangiaceae</taxon>
        <taxon>Janibacter</taxon>
    </lineage>
</organism>
<dbReference type="Proteomes" id="UP000182938">
    <property type="component" value="Chromosome"/>
</dbReference>
<proteinExistence type="predicted"/>
<dbReference type="EMBL" id="CP013290">
    <property type="protein sequence ID" value="APH02251.1"/>
    <property type="molecule type" value="Genomic_DNA"/>
</dbReference>
<sequence length="314" mass="33938">MSALNPDHLRTRLLDALVAPGARERTERSRLVQAARERFVAGEGVDDAVATAAWLRRTNRLAALHPLLPAATDAAAVEATITEATTAIERIAPVTAGGDYHSELYLAPEHLGLGLDPARAEEALRRICTAGDDHRVDITLRSGPDHAMDALLDLVQRVRLEHPRLTTSLVARRHRSEADAAVLAATGARVRLVRGGTGEPQVSSWQDPHEVDLAFARCLATLLGSGVHTVVATHEPVLLDLADGLADQSGRGPEGLEYQFFLGADPDLQLRTADAGHRVRILVPYGPMWLEHLHDLARRPSGVRRLVETVTGRG</sequence>
<protein>
    <recommendedName>
        <fullName evidence="4">Proline dehydrogenase</fullName>
    </recommendedName>
</protein>
<keyword evidence="3" id="KW-1185">Reference proteome</keyword>
<reference evidence="2 3" key="1">
    <citation type="submission" date="2015-11" db="EMBL/GenBank/DDBJ databases">
        <authorList>
            <person name="Zhang Y."/>
            <person name="Guo Z."/>
        </authorList>
    </citation>
    <scope>NUCLEOTIDE SEQUENCE [LARGE SCALE GENOMIC DNA]</scope>
    <source>
        <strain evidence="2 3">YFY001</strain>
    </source>
</reference>
<dbReference type="GO" id="GO:0016491">
    <property type="term" value="F:oxidoreductase activity"/>
    <property type="evidence" value="ECO:0007669"/>
    <property type="project" value="UniProtKB-KW"/>
</dbReference>
<evidence type="ECO:0000313" key="3">
    <source>
        <dbReference type="Proteomes" id="UP000182938"/>
    </source>
</evidence>
<keyword evidence="1" id="KW-0560">Oxidoreductase</keyword>
<dbReference type="SUPFAM" id="SSF51730">
    <property type="entry name" value="FAD-linked oxidoreductase"/>
    <property type="match status" value="1"/>
</dbReference>